<dbReference type="Pfam" id="PF16213">
    <property type="entry name" value="DCB"/>
    <property type="match status" value="1"/>
</dbReference>
<dbReference type="GO" id="GO:0005085">
    <property type="term" value="F:guanyl-nucleotide exchange factor activity"/>
    <property type="evidence" value="ECO:0007669"/>
    <property type="project" value="InterPro"/>
</dbReference>
<dbReference type="InterPro" id="IPR046455">
    <property type="entry name" value="Sec7/BIG1-like_C"/>
</dbReference>
<dbReference type="InterPro" id="IPR015403">
    <property type="entry name" value="Mon2/Sec7/BIG1-like_HDS"/>
</dbReference>
<dbReference type="GO" id="GO:0005802">
    <property type="term" value="C:trans-Golgi network"/>
    <property type="evidence" value="ECO:0007669"/>
    <property type="project" value="TreeGrafter"/>
</dbReference>
<keyword evidence="10" id="KW-1185">Reference proteome</keyword>
<feature type="region of interest" description="Disordered" evidence="7">
    <location>
        <begin position="1293"/>
        <end position="1325"/>
    </location>
</feature>
<reference evidence="9 10" key="1">
    <citation type="journal article" date="2009" name="Science">
        <title>Green evolution and dynamic adaptations revealed by genomes of the marine picoeukaryotes Micromonas.</title>
        <authorList>
            <person name="Worden A.Z."/>
            <person name="Lee J.H."/>
            <person name="Mock T."/>
            <person name="Rouze P."/>
            <person name="Simmons M.P."/>
            <person name="Aerts A.L."/>
            <person name="Allen A.E."/>
            <person name="Cuvelier M.L."/>
            <person name="Derelle E."/>
            <person name="Everett M.V."/>
            <person name="Foulon E."/>
            <person name="Grimwood J."/>
            <person name="Gundlach H."/>
            <person name="Henrissat B."/>
            <person name="Napoli C."/>
            <person name="McDonald S.M."/>
            <person name="Parker M.S."/>
            <person name="Rombauts S."/>
            <person name="Salamov A."/>
            <person name="Von Dassow P."/>
            <person name="Badger J.H."/>
            <person name="Coutinho P.M."/>
            <person name="Demir E."/>
            <person name="Dubchak I."/>
            <person name="Gentemann C."/>
            <person name="Eikrem W."/>
            <person name="Gready J.E."/>
            <person name="John U."/>
            <person name="Lanier W."/>
            <person name="Lindquist E.A."/>
            <person name="Lucas S."/>
            <person name="Mayer K.F."/>
            <person name="Moreau H."/>
            <person name="Not F."/>
            <person name="Otillar R."/>
            <person name="Panaud O."/>
            <person name="Pangilinan J."/>
            <person name="Paulsen I."/>
            <person name="Piegu B."/>
            <person name="Poliakov A."/>
            <person name="Robbens S."/>
            <person name="Schmutz J."/>
            <person name="Toulza E."/>
            <person name="Wyss T."/>
            <person name="Zelensky A."/>
            <person name="Zhou K."/>
            <person name="Armbrust E.V."/>
            <person name="Bhattacharya D."/>
            <person name="Goodenough U.W."/>
            <person name="Van de Peer Y."/>
            <person name="Grigoriev I.V."/>
        </authorList>
    </citation>
    <scope>NUCLEOTIDE SEQUENCE [LARGE SCALE GENOMIC DNA]</scope>
    <source>
        <strain evidence="10">RCC299 / NOUM17</strain>
    </source>
</reference>
<dbReference type="OrthoDB" id="430364at2759"/>
<evidence type="ECO:0000256" key="1">
    <source>
        <dbReference type="ARBA" id="ARBA00004370"/>
    </source>
</evidence>
<dbReference type="PANTHER" id="PTHR10663">
    <property type="entry name" value="GUANYL-NUCLEOTIDE EXCHANGE FACTOR"/>
    <property type="match status" value="1"/>
</dbReference>
<dbReference type="STRING" id="296587.C1EDJ4"/>
<dbReference type="InterPro" id="IPR023394">
    <property type="entry name" value="Sec7_C_sf"/>
</dbReference>
<dbReference type="Pfam" id="PF01369">
    <property type="entry name" value="Sec7"/>
    <property type="match status" value="1"/>
</dbReference>
<sequence length="1822" mass="196361">MLAAANSKRHAELITRLKELVKGLDEGRFVASAPADADAAGAEISAEDVGDAELPATLTDDQVEEILAPLRLAMESKSPKVIRAALAALQRLIAHGMLSGDADLRDEDAGGADASSAPAAVALICAGAEIVDERCELECLKGLLAAVSSRSFRVHGRALLRVVRTCYNVHLGSKSEVNQATAKASLTQMLTVVFHRLETDDPSTLPPPIVVADLLGKNDLATHTKSATSDDSFENLAGYVQGLLNKAIADTNASIAGIAVAVGAVEPDDGCVDETRGKNEVTSREFDEESEPATPKSNVSVRSGSVTPRHSVGEGTDRSRAVLSARKTLENDAFLVFRALCKLAKKAGDLTVPAVLRGKTLSLELLKILLANAGPVFASTRRFVDATKEYVCDAVVTNAAPGVPVAYQLSLSIFLTLLEKFRSALKPEIGYFYPLLMLKPLEVVIGAPLAPYTQRQILLQCHRKLCGDAQLLVDLFVNYDCDLDSSNLFERTVNSVVRVAQGLPGVAEQTGQELARESMLAADALGCITKLLETLGGWVDDKLGVGAAADAAAKARKLAASRTEEGEDDGEEANPGGGNESAVVGIERAKASKAEYQRAIALFNKKPKKGVALMQKIGRLGETPEEIAAFLRHTPDLDKTVIGDYLGERDEPMLSVMHAYVDAMDFTDQTLDEGIRKFLEGFRLPGESQKIDRLMEKFAERFCKQNPGEYKSADTAYVLAFSVIMLNTDAHNPQVKNKMTKEGFLRNNRGIDDGADLPKEHLENLYDRIVNNEIRMKDEDPELLAQKAEMNAKDGASSFNRTMKDMSNRLGMDVLSQMMFGATKREQMVDASGFMEEVRERAKRDNGRFQTATDPSCVRPMLDVAWPAMLAVFSMSFEVSEAPATVDAALAGFSRMIHLTCVTGMTETRDAFVLPLANLTSLHSPGALRGKNVVAMRELLKVGMDNANTLGGAWTHCLKAVSRYDRLYNYAMGFDDVSLFTDEMSNGDRGGEGLGGGDGGGKRGGASRLFRKSGKGLGSGGRFGSPAFEPPPKEILEALTPDDASVVFGSTDQLDSEAVIEFVRALCEVAREELGARSPRVFSLAKLVEIAVMNMSIRPRIIWSRMWSVLADFFAEVGCHSNLRIAQYVVDSLRQLAMKFLERGELANYSFQNEFLRPFVVLMRQSDAPEIRELIIRCTSQMVSGHVDNVKSGWKSMFMIFTAAANDEERAVVQLAFETIERIIRDQFEHITETDATTFTDCVNCLIAFTNSPTAPEEVCLNAIAFLRFCALKLADGSLGKLELAQLGDDAADDTDGAFNTPPGSPDHRDSSRSPKKPRERERGATDFTDAELDLSYWFPLLAGLSELTFDARRDIRRSALEVLFDILKFHGDHFSPGFWARVYESILMPVFDHVRAEVCDADVQTASPFVQQSPHSPPSAGKPPAHPRHKPPPWDRNAEADAWLYQTCQHCLELVVDLTAQFYPAVTQSPDILPKFLALLSGLAVKNHEALAACGIGALSRLLLGAGHRFDENAWTIAIDALADAMNKTAPDAKGLVKENASGDMVPSASNGVKVEMTAEMEAAVVLGTHPSAWLRASGTCACHASTQRLLVSAAAEAYFRHGRRMSAGRLETLTSALERCAAHAADVNGDGELCGRLARATAAAAMAVAERPSLPDPPLVALEVEASQAALAVLLHLHTAGEEPGSASGGTKGVGDDASQSDAQAAAAAASRHRLAGLAMRILRDFARLASGEGGEAHVVAQARDEINARAPLAVDALKALARFSDDLFAEKVGEAFPALTALVRCEHAPAEVSRVLGEVFTAKIGPLVIGSLGKSRRRG</sequence>
<dbReference type="Gene3D" id="1.10.1000.11">
    <property type="entry name" value="Arf Nucleotide-binding Site Opener,domain 2"/>
    <property type="match status" value="1"/>
</dbReference>
<dbReference type="EMBL" id="CP001330">
    <property type="protein sequence ID" value="ACO66068.1"/>
    <property type="molecule type" value="Genomic_DNA"/>
</dbReference>
<dbReference type="SUPFAM" id="SSF48371">
    <property type="entry name" value="ARM repeat"/>
    <property type="match status" value="1"/>
</dbReference>
<feature type="domain" description="SEC7" evidence="8">
    <location>
        <begin position="585"/>
        <end position="772"/>
    </location>
</feature>
<dbReference type="PROSITE" id="PS50190">
    <property type="entry name" value="SEC7"/>
    <property type="match status" value="1"/>
</dbReference>
<evidence type="ECO:0000256" key="2">
    <source>
        <dbReference type="ARBA" id="ARBA00004514"/>
    </source>
</evidence>
<dbReference type="FunFam" id="1.10.1000.11:FF:000003">
    <property type="entry name" value="Brefeldin A-inhibited guanine nucleotide-exchange protein 1"/>
    <property type="match status" value="1"/>
</dbReference>
<name>C1EDJ4_MICCC</name>
<accession>C1EDJ4</accession>
<evidence type="ECO:0000256" key="3">
    <source>
        <dbReference type="ARBA" id="ARBA00022448"/>
    </source>
</evidence>
<dbReference type="GO" id="GO:0016020">
    <property type="term" value="C:membrane"/>
    <property type="evidence" value="ECO:0007669"/>
    <property type="project" value="UniProtKB-SubCell"/>
</dbReference>
<dbReference type="PANTHER" id="PTHR10663:SF375">
    <property type="entry name" value="LD29171P"/>
    <property type="match status" value="1"/>
</dbReference>
<dbReference type="RefSeq" id="XP_002504810.1">
    <property type="nucleotide sequence ID" value="XM_002504764.1"/>
</dbReference>
<dbReference type="Gene3D" id="1.10.220.20">
    <property type="match status" value="1"/>
</dbReference>
<organism evidence="9 10">
    <name type="scientific">Micromonas commoda (strain RCC299 / NOUM17 / CCMP2709)</name>
    <name type="common">Picoplanktonic green alga</name>
    <dbReference type="NCBI Taxonomy" id="296587"/>
    <lineage>
        <taxon>Eukaryota</taxon>
        <taxon>Viridiplantae</taxon>
        <taxon>Chlorophyta</taxon>
        <taxon>Mamiellophyceae</taxon>
        <taxon>Mamiellales</taxon>
        <taxon>Mamiellaceae</taxon>
        <taxon>Micromonas</taxon>
    </lineage>
</organism>
<dbReference type="InterPro" id="IPR032691">
    <property type="entry name" value="Mon2/Sec7/BIG1-like_HUS"/>
</dbReference>
<dbReference type="InParanoid" id="C1EDJ4"/>
<keyword evidence="6" id="KW-0472">Membrane</keyword>
<protein>
    <recommendedName>
        <fullName evidence="8">SEC7 domain-containing protein</fullName>
    </recommendedName>
</protein>
<feature type="compositionally biased region" description="Polar residues" evidence="7">
    <location>
        <begin position="295"/>
        <end position="308"/>
    </location>
</feature>
<dbReference type="GeneID" id="8247538"/>
<proteinExistence type="predicted"/>
<dbReference type="Pfam" id="PF09324">
    <property type="entry name" value="Sec7-like_HDS"/>
    <property type="match status" value="1"/>
</dbReference>
<evidence type="ECO:0000256" key="6">
    <source>
        <dbReference type="ARBA" id="ARBA00023136"/>
    </source>
</evidence>
<feature type="region of interest" description="Disordered" evidence="7">
    <location>
        <begin position="1409"/>
        <end position="1434"/>
    </location>
</feature>
<dbReference type="InterPro" id="IPR035999">
    <property type="entry name" value="Sec7_dom_sf"/>
</dbReference>
<keyword evidence="3" id="KW-0813">Transport</keyword>
<dbReference type="GO" id="GO:0005829">
    <property type="term" value="C:cytosol"/>
    <property type="evidence" value="ECO:0007669"/>
    <property type="project" value="UniProtKB-SubCell"/>
</dbReference>
<evidence type="ECO:0000313" key="9">
    <source>
        <dbReference type="EMBL" id="ACO66068.1"/>
    </source>
</evidence>
<dbReference type="InterPro" id="IPR000904">
    <property type="entry name" value="Sec7_dom"/>
</dbReference>
<keyword evidence="4" id="KW-0963">Cytoplasm</keyword>
<dbReference type="KEGG" id="mis:MICPUN_86297"/>
<dbReference type="FunCoup" id="C1EDJ4">
    <property type="interactions" value="2166"/>
</dbReference>
<dbReference type="OMA" id="EVMCAYI"/>
<gene>
    <name evidence="9" type="ORF">MICPUN_86297</name>
</gene>
<evidence type="ECO:0000259" key="8">
    <source>
        <dbReference type="PROSITE" id="PS50190"/>
    </source>
</evidence>
<dbReference type="InterPro" id="IPR032629">
    <property type="entry name" value="DCB_dom"/>
</dbReference>
<dbReference type="eggNOG" id="KOG0929">
    <property type="taxonomic scope" value="Eukaryota"/>
</dbReference>
<feature type="compositionally biased region" description="Basic and acidic residues" evidence="7">
    <location>
        <begin position="273"/>
        <end position="285"/>
    </location>
</feature>
<evidence type="ECO:0000256" key="4">
    <source>
        <dbReference type="ARBA" id="ARBA00022490"/>
    </source>
</evidence>
<feature type="region of interest" description="Disordered" evidence="7">
    <location>
        <begin position="271"/>
        <end position="318"/>
    </location>
</feature>
<dbReference type="SUPFAM" id="SSF48425">
    <property type="entry name" value="Sec7 domain"/>
    <property type="match status" value="1"/>
</dbReference>
<dbReference type="GO" id="GO:0032012">
    <property type="term" value="P:regulation of ARF protein signal transduction"/>
    <property type="evidence" value="ECO:0007669"/>
    <property type="project" value="InterPro"/>
</dbReference>
<dbReference type="Pfam" id="PF12783">
    <property type="entry name" value="Sec7-like_HUS"/>
    <property type="match status" value="1"/>
</dbReference>
<dbReference type="FunFam" id="1.10.220.20:FF:000002">
    <property type="entry name" value="Brefeldin A-inhibited guanine nucleotide-exchange protein 1"/>
    <property type="match status" value="1"/>
</dbReference>
<evidence type="ECO:0000256" key="7">
    <source>
        <dbReference type="SAM" id="MobiDB-lite"/>
    </source>
</evidence>
<dbReference type="GO" id="GO:0015031">
    <property type="term" value="P:protein transport"/>
    <property type="evidence" value="ECO:0007669"/>
    <property type="project" value="UniProtKB-KW"/>
</dbReference>
<keyword evidence="5" id="KW-0653">Protein transport</keyword>
<dbReference type="Pfam" id="PF20252">
    <property type="entry name" value="BIG2_C"/>
    <property type="match status" value="1"/>
</dbReference>
<evidence type="ECO:0000256" key="5">
    <source>
        <dbReference type="ARBA" id="ARBA00022927"/>
    </source>
</evidence>
<evidence type="ECO:0000313" key="10">
    <source>
        <dbReference type="Proteomes" id="UP000002009"/>
    </source>
</evidence>
<dbReference type="CDD" id="cd00171">
    <property type="entry name" value="Sec7"/>
    <property type="match status" value="1"/>
</dbReference>
<dbReference type="Proteomes" id="UP000002009">
    <property type="component" value="Chromosome 11"/>
</dbReference>
<dbReference type="InterPro" id="IPR016024">
    <property type="entry name" value="ARM-type_fold"/>
</dbReference>
<feature type="compositionally biased region" description="Basic and acidic residues" evidence="7">
    <location>
        <begin position="1306"/>
        <end position="1325"/>
    </location>
</feature>
<feature type="region of interest" description="Disordered" evidence="7">
    <location>
        <begin position="559"/>
        <end position="581"/>
    </location>
</feature>
<comment type="subcellular location">
    <subcellularLocation>
        <location evidence="2">Cytoplasm</location>
        <location evidence="2">Cytosol</location>
    </subcellularLocation>
    <subcellularLocation>
        <location evidence="1">Membrane</location>
    </subcellularLocation>
</comment>
<dbReference type="SMART" id="SM00222">
    <property type="entry name" value="Sec7"/>
    <property type="match status" value="1"/>
</dbReference>